<dbReference type="PROSITE" id="PS50830">
    <property type="entry name" value="TNASE_3"/>
    <property type="match status" value="1"/>
</dbReference>
<name>A0A1T4W9R2_9GAMM</name>
<dbReference type="Pfam" id="PF00565">
    <property type="entry name" value="SNase"/>
    <property type="match status" value="1"/>
</dbReference>
<dbReference type="SUPFAM" id="SSF50199">
    <property type="entry name" value="Staphylococcal nuclease"/>
    <property type="match status" value="1"/>
</dbReference>
<organism evidence="2 3">
    <name type="scientific">Thiothrix eikelboomii</name>
    <dbReference type="NCBI Taxonomy" id="92487"/>
    <lineage>
        <taxon>Bacteria</taxon>
        <taxon>Pseudomonadati</taxon>
        <taxon>Pseudomonadota</taxon>
        <taxon>Gammaproteobacteria</taxon>
        <taxon>Thiotrichales</taxon>
        <taxon>Thiotrichaceae</taxon>
        <taxon>Thiothrix</taxon>
    </lineage>
</organism>
<dbReference type="InterPro" id="IPR016071">
    <property type="entry name" value="Staphylococal_nuclease_OB-fold"/>
</dbReference>
<protein>
    <submittedName>
        <fullName evidence="2">Endonuclease YncB, thermonuclease family</fullName>
    </submittedName>
</protein>
<dbReference type="PROSITE" id="PS01123">
    <property type="entry name" value="TNASE_1"/>
    <property type="match status" value="1"/>
</dbReference>
<evidence type="ECO:0000259" key="1">
    <source>
        <dbReference type="PROSITE" id="PS50830"/>
    </source>
</evidence>
<dbReference type="PANTHER" id="PTHR12302">
    <property type="entry name" value="EBNA2 BINDING PROTEIN P100"/>
    <property type="match status" value="1"/>
</dbReference>
<dbReference type="RefSeq" id="WP_234975817.1">
    <property type="nucleotide sequence ID" value="NZ_FUYB01000004.1"/>
</dbReference>
<dbReference type="PROSITE" id="PS51257">
    <property type="entry name" value="PROKAR_LIPOPROTEIN"/>
    <property type="match status" value="1"/>
</dbReference>
<feature type="domain" description="TNase-like" evidence="1">
    <location>
        <begin position="61"/>
        <end position="188"/>
    </location>
</feature>
<gene>
    <name evidence="2" type="ORF">SAMN02745130_01325</name>
</gene>
<sequence>MAELRVRASQAGQALMPDLTQGLCICLMASLLVACGDHLGSQTGSYKKLPKNSQLTEVNTLLADAKVVNIADGDTLTLLASNQTRYKIRLQGVDAPEKKQAFGQVCKTTLMQLSQNQTAQVEAYKQDRYGRIVAKVSVKGKDLALEQIKAGCGWHYTAYEKEQNTLDQKAYTQAEQQARAAERGLWQDARPIAPWKFRQQAHP</sequence>
<dbReference type="STRING" id="92487.SAMN02745130_01325"/>
<keyword evidence="2" id="KW-0378">Hydrolase</keyword>
<dbReference type="EMBL" id="FUYB01000004">
    <property type="protein sequence ID" value="SKA74022.1"/>
    <property type="molecule type" value="Genomic_DNA"/>
</dbReference>
<accession>A0A1T4W9R2</accession>
<evidence type="ECO:0000313" key="2">
    <source>
        <dbReference type="EMBL" id="SKA74022.1"/>
    </source>
</evidence>
<reference evidence="2 3" key="1">
    <citation type="submission" date="2017-02" db="EMBL/GenBank/DDBJ databases">
        <authorList>
            <person name="Peterson S.W."/>
        </authorList>
    </citation>
    <scope>NUCLEOTIDE SEQUENCE [LARGE SCALE GENOMIC DNA]</scope>
    <source>
        <strain evidence="2 3">ATCC 49788</strain>
    </source>
</reference>
<dbReference type="AlphaFoldDB" id="A0A1T4W9R2"/>
<dbReference type="GO" id="GO:0004519">
    <property type="term" value="F:endonuclease activity"/>
    <property type="evidence" value="ECO:0007669"/>
    <property type="project" value="UniProtKB-KW"/>
</dbReference>
<dbReference type="InterPro" id="IPR035437">
    <property type="entry name" value="SNase_OB-fold_sf"/>
</dbReference>
<dbReference type="Gene3D" id="2.40.50.90">
    <property type="match status" value="1"/>
</dbReference>
<dbReference type="GO" id="GO:0003676">
    <property type="term" value="F:nucleic acid binding"/>
    <property type="evidence" value="ECO:0007669"/>
    <property type="project" value="InterPro"/>
</dbReference>
<dbReference type="Proteomes" id="UP000190460">
    <property type="component" value="Unassembled WGS sequence"/>
</dbReference>
<dbReference type="PANTHER" id="PTHR12302:SF26">
    <property type="entry name" value="BLR1266 PROTEIN"/>
    <property type="match status" value="1"/>
</dbReference>
<keyword evidence="2" id="KW-0255">Endonuclease</keyword>
<keyword evidence="2" id="KW-0540">Nuclease</keyword>
<proteinExistence type="predicted"/>
<dbReference type="InterPro" id="IPR002071">
    <property type="entry name" value="Thermonucl_AS"/>
</dbReference>
<dbReference type="SMART" id="SM00318">
    <property type="entry name" value="SNc"/>
    <property type="match status" value="1"/>
</dbReference>
<keyword evidence="3" id="KW-1185">Reference proteome</keyword>
<evidence type="ECO:0000313" key="3">
    <source>
        <dbReference type="Proteomes" id="UP000190460"/>
    </source>
</evidence>